<sequence>MTEWVFWRLDDGNPAAEMTGASIKLPRAFPLRERRLREERGDGTSMTPPPQRETSLRKGNTLNLRALEHNTLGLCVASEKRERINAALSTHSPYNRNTVASMDTQASALSLKVNALHRAPPRGALQVNGGLMADHTQSGIEPAPMWAASPERRNKSEDASANRSCRPYAGPSRALHAGEEPVRLTQGPSGCRDSQEAKEKSPPALEMFCVRQRVRET</sequence>
<name>A0A4Z2HQK2_9TELE</name>
<feature type="region of interest" description="Disordered" evidence="1">
    <location>
        <begin position="31"/>
        <end position="58"/>
    </location>
</feature>
<gene>
    <name evidence="2" type="ORF">EYF80_021602</name>
</gene>
<evidence type="ECO:0000313" key="2">
    <source>
        <dbReference type="EMBL" id="TNN68119.1"/>
    </source>
</evidence>
<comment type="caution">
    <text evidence="2">The sequence shown here is derived from an EMBL/GenBank/DDBJ whole genome shotgun (WGS) entry which is preliminary data.</text>
</comment>
<dbReference type="AlphaFoldDB" id="A0A4Z2HQK2"/>
<feature type="region of interest" description="Disordered" evidence="1">
    <location>
        <begin position="142"/>
        <end position="204"/>
    </location>
</feature>
<dbReference type="Proteomes" id="UP000314294">
    <property type="component" value="Unassembled WGS sequence"/>
</dbReference>
<dbReference type="EMBL" id="SRLO01000194">
    <property type="protein sequence ID" value="TNN68119.1"/>
    <property type="molecule type" value="Genomic_DNA"/>
</dbReference>
<accession>A0A4Z2HQK2</accession>
<keyword evidence="3" id="KW-1185">Reference proteome</keyword>
<feature type="compositionally biased region" description="Basic and acidic residues" evidence="1">
    <location>
        <begin position="31"/>
        <end position="42"/>
    </location>
</feature>
<feature type="compositionally biased region" description="Basic and acidic residues" evidence="1">
    <location>
        <begin position="150"/>
        <end position="160"/>
    </location>
</feature>
<evidence type="ECO:0000256" key="1">
    <source>
        <dbReference type="SAM" id="MobiDB-lite"/>
    </source>
</evidence>
<organism evidence="2 3">
    <name type="scientific">Liparis tanakae</name>
    <name type="common">Tanaka's snailfish</name>
    <dbReference type="NCBI Taxonomy" id="230148"/>
    <lineage>
        <taxon>Eukaryota</taxon>
        <taxon>Metazoa</taxon>
        <taxon>Chordata</taxon>
        <taxon>Craniata</taxon>
        <taxon>Vertebrata</taxon>
        <taxon>Euteleostomi</taxon>
        <taxon>Actinopterygii</taxon>
        <taxon>Neopterygii</taxon>
        <taxon>Teleostei</taxon>
        <taxon>Neoteleostei</taxon>
        <taxon>Acanthomorphata</taxon>
        <taxon>Eupercaria</taxon>
        <taxon>Perciformes</taxon>
        <taxon>Cottioidei</taxon>
        <taxon>Cottales</taxon>
        <taxon>Liparidae</taxon>
        <taxon>Liparis</taxon>
    </lineage>
</organism>
<protein>
    <submittedName>
        <fullName evidence="2">Uncharacterized protein</fullName>
    </submittedName>
</protein>
<reference evidence="2 3" key="1">
    <citation type="submission" date="2019-03" db="EMBL/GenBank/DDBJ databases">
        <title>First draft genome of Liparis tanakae, snailfish: a comprehensive survey of snailfish specific genes.</title>
        <authorList>
            <person name="Kim W."/>
            <person name="Song I."/>
            <person name="Jeong J.-H."/>
            <person name="Kim D."/>
            <person name="Kim S."/>
            <person name="Ryu S."/>
            <person name="Song J.Y."/>
            <person name="Lee S.K."/>
        </authorList>
    </citation>
    <scope>NUCLEOTIDE SEQUENCE [LARGE SCALE GENOMIC DNA]</scope>
    <source>
        <tissue evidence="2">Muscle</tissue>
    </source>
</reference>
<evidence type="ECO:0000313" key="3">
    <source>
        <dbReference type="Proteomes" id="UP000314294"/>
    </source>
</evidence>
<proteinExistence type="predicted"/>